<name>A0ACA9RS50_9GLOM</name>
<organism evidence="1 2">
    <name type="scientific">Racocetra persica</name>
    <dbReference type="NCBI Taxonomy" id="160502"/>
    <lineage>
        <taxon>Eukaryota</taxon>
        <taxon>Fungi</taxon>
        <taxon>Fungi incertae sedis</taxon>
        <taxon>Mucoromycota</taxon>
        <taxon>Glomeromycotina</taxon>
        <taxon>Glomeromycetes</taxon>
        <taxon>Diversisporales</taxon>
        <taxon>Gigasporaceae</taxon>
        <taxon>Racocetra</taxon>
    </lineage>
</organism>
<evidence type="ECO:0000313" key="1">
    <source>
        <dbReference type="EMBL" id="CAG8807238.1"/>
    </source>
</evidence>
<keyword evidence="2" id="KW-1185">Reference proteome</keyword>
<comment type="caution">
    <text evidence="1">The sequence shown here is derived from an EMBL/GenBank/DDBJ whole genome shotgun (WGS) entry which is preliminary data.</text>
</comment>
<dbReference type="Proteomes" id="UP000789920">
    <property type="component" value="Unassembled WGS sequence"/>
</dbReference>
<proteinExistence type="predicted"/>
<evidence type="ECO:0000313" key="2">
    <source>
        <dbReference type="Proteomes" id="UP000789920"/>
    </source>
</evidence>
<sequence>RTEVQTCNLLAGKSYQITESLEIWLEPSLCLCFREQKQRAKWEDIPYIITTPHQRLIYGISLSSSVVLMINYLRVILRDLTRKSSKRKVLCYRPAISGFVDENEKYVEIGHIDLCLACIAREFEIVK</sequence>
<feature type="non-terminal residue" evidence="1">
    <location>
        <position position="1"/>
    </location>
</feature>
<reference evidence="1" key="1">
    <citation type="submission" date="2021-06" db="EMBL/GenBank/DDBJ databases">
        <authorList>
            <person name="Kallberg Y."/>
            <person name="Tangrot J."/>
            <person name="Rosling A."/>
        </authorList>
    </citation>
    <scope>NUCLEOTIDE SEQUENCE</scope>
    <source>
        <strain evidence="1">MA461A</strain>
    </source>
</reference>
<protein>
    <submittedName>
        <fullName evidence="1">2974_t:CDS:1</fullName>
    </submittedName>
</protein>
<dbReference type="EMBL" id="CAJVQC010067422">
    <property type="protein sequence ID" value="CAG8807238.1"/>
    <property type="molecule type" value="Genomic_DNA"/>
</dbReference>
<gene>
    <name evidence="1" type="ORF">RPERSI_LOCUS22348</name>
</gene>
<accession>A0ACA9RS50</accession>
<feature type="non-terminal residue" evidence="1">
    <location>
        <position position="127"/>
    </location>
</feature>